<sequence length="200" mass="21738">MTDAATSEDARLPPLSVEEYGRLLRELGAEPVAESAVRLNVTRMWAHSPRLMLAQQPLQRYLRFDSPLTPRVREVATLRIGWRCSAPYEVMQHVEFALTQGLSESEIAALFQEDVGTGWSPAEAAAIRATDELHALHTVTGSTWEALSAHFSPAEIVDLLSLVGRYWTVSVVSNAVRLQPEPGAAFSDLPGAPTAHGGAP</sequence>
<dbReference type="GO" id="GO:0051920">
    <property type="term" value="F:peroxiredoxin activity"/>
    <property type="evidence" value="ECO:0007669"/>
    <property type="project" value="InterPro"/>
</dbReference>
<dbReference type="RefSeq" id="WP_188756726.1">
    <property type="nucleotide sequence ID" value="NZ_BMJY01000014.1"/>
</dbReference>
<dbReference type="InterPro" id="IPR029032">
    <property type="entry name" value="AhpD-like"/>
</dbReference>
<name>A0A917IFI7_9MICO</name>
<reference evidence="2" key="2">
    <citation type="submission" date="2020-09" db="EMBL/GenBank/DDBJ databases">
        <authorList>
            <person name="Sun Q."/>
            <person name="Zhou Y."/>
        </authorList>
    </citation>
    <scope>NUCLEOTIDE SEQUENCE</scope>
    <source>
        <strain evidence="2">CGMCC 1.15794</strain>
    </source>
</reference>
<reference evidence="2" key="1">
    <citation type="journal article" date="2014" name="Int. J. Syst. Evol. Microbiol.">
        <title>Complete genome sequence of Corynebacterium casei LMG S-19264T (=DSM 44701T), isolated from a smear-ripened cheese.</title>
        <authorList>
            <consortium name="US DOE Joint Genome Institute (JGI-PGF)"/>
            <person name="Walter F."/>
            <person name="Albersmeier A."/>
            <person name="Kalinowski J."/>
            <person name="Ruckert C."/>
        </authorList>
    </citation>
    <scope>NUCLEOTIDE SEQUENCE</scope>
    <source>
        <strain evidence="2">CGMCC 1.15794</strain>
    </source>
</reference>
<protein>
    <recommendedName>
        <fullName evidence="1">Carboxymuconolactone decarboxylase-like domain-containing protein</fullName>
    </recommendedName>
</protein>
<organism evidence="2 3">
    <name type="scientific">Microbacterium album</name>
    <dbReference type="NCBI Taxonomy" id="2053191"/>
    <lineage>
        <taxon>Bacteria</taxon>
        <taxon>Bacillati</taxon>
        <taxon>Actinomycetota</taxon>
        <taxon>Actinomycetes</taxon>
        <taxon>Micrococcales</taxon>
        <taxon>Microbacteriaceae</taxon>
        <taxon>Microbacterium</taxon>
    </lineage>
</organism>
<dbReference type="Gene3D" id="1.20.1290.10">
    <property type="entry name" value="AhpD-like"/>
    <property type="match status" value="1"/>
</dbReference>
<dbReference type="PANTHER" id="PTHR34846:SF5">
    <property type="entry name" value="CARBOXYMUCONOLACTONE DECARBOXYLASE-LIKE DOMAIN-CONTAINING PROTEIN"/>
    <property type="match status" value="1"/>
</dbReference>
<dbReference type="InterPro" id="IPR003779">
    <property type="entry name" value="CMD-like"/>
</dbReference>
<proteinExistence type="predicted"/>
<dbReference type="AlphaFoldDB" id="A0A917IFI7"/>
<evidence type="ECO:0000259" key="1">
    <source>
        <dbReference type="Pfam" id="PF02627"/>
    </source>
</evidence>
<dbReference type="SUPFAM" id="SSF69118">
    <property type="entry name" value="AhpD-like"/>
    <property type="match status" value="1"/>
</dbReference>
<evidence type="ECO:0000313" key="2">
    <source>
        <dbReference type="EMBL" id="GGH48426.1"/>
    </source>
</evidence>
<dbReference type="EMBL" id="BMJY01000014">
    <property type="protein sequence ID" value="GGH48426.1"/>
    <property type="molecule type" value="Genomic_DNA"/>
</dbReference>
<keyword evidence="3" id="KW-1185">Reference proteome</keyword>
<dbReference type="PANTHER" id="PTHR34846">
    <property type="entry name" value="4-CARBOXYMUCONOLACTONE DECARBOXYLASE FAMILY PROTEIN (AFU_ORTHOLOGUE AFUA_6G11590)"/>
    <property type="match status" value="1"/>
</dbReference>
<feature type="domain" description="Carboxymuconolactone decarboxylase-like" evidence="1">
    <location>
        <begin position="56"/>
        <end position="132"/>
    </location>
</feature>
<dbReference type="Proteomes" id="UP000657592">
    <property type="component" value="Unassembled WGS sequence"/>
</dbReference>
<evidence type="ECO:0000313" key="3">
    <source>
        <dbReference type="Proteomes" id="UP000657592"/>
    </source>
</evidence>
<gene>
    <name evidence="2" type="ORF">GCM10010921_25880</name>
</gene>
<dbReference type="Pfam" id="PF02627">
    <property type="entry name" value="CMD"/>
    <property type="match status" value="1"/>
</dbReference>
<accession>A0A917IFI7</accession>
<comment type="caution">
    <text evidence="2">The sequence shown here is derived from an EMBL/GenBank/DDBJ whole genome shotgun (WGS) entry which is preliminary data.</text>
</comment>